<evidence type="ECO:0000313" key="3">
    <source>
        <dbReference type="Proteomes" id="UP001595556"/>
    </source>
</evidence>
<evidence type="ECO:0000256" key="1">
    <source>
        <dbReference type="SAM" id="MobiDB-lite"/>
    </source>
</evidence>
<reference evidence="3" key="1">
    <citation type="journal article" date="2019" name="Int. J. Syst. Evol. Microbiol.">
        <title>The Global Catalogue of Microorganisms (GCM) 10K type strain sequencing project: providing services to taxonomists for standard genome sequencing and annotation.</title>
        <authorList>
            <consortium name="The Broad Institute Genomics Platform"/>
            <consortium name="The Broad Institute Genome Sequencing Center for Infectious Disease"/>
            <person name="Wu L."/>
            <person name="Ma J."/>
        </authorList>
    </citation>
    <scope>NUCLEOTIDE SEQUENCE [LARGE SCALE GENOMIC DNA]</scope>
    <source>
        <strain evidence="3">KCTC 52168</strain>
    </source>
</reference>
<gene>
    <name evidence="2" type="ORF">ACFOEN_07685</name>
</gene>
<dbReference type="EMBL" id="JBHRTI010000004">
    <property type="protein sequence ID" value="MFC3147520.1"/>
    <property type="molecule type" value="Genomic_DNA"/>
</dbReference>
<protein>
    <submittedName>
        <fullName evidence="2">Uncharacterized protein</fullName>
    </submittedName>
</protein>
<proteinExistence type="predicted"/>
<dbReference type="Proteomes" id="UP001595556">
    <property type="component" value="Unassembled WGS sequence"/>
</dbReference>
<accession>A0ABV7H4X7</accession>
<dbReference type="RefSeq" id="WP_377302707.1">
    <property type="nucleotide sequence ID" value="NZ_CP180191.1"/>
</dbReference>
<organism evidence="2 3">
    <name type="scientific">Piscinibacterium candidicorallinum</name>
    <dbReference type="NCBI Taxonomy" id="1793872"/>
    <lineage>
        <taxon>Bacteria</taxon>
        <taxon>Pseudomonadati</taxon>
        <taxon>Pseudomonadota</taxon>
        <taxon>Betaproteobacteria</taxon>
        <taxon>Burkholderiales</taxon>
        <taxon>Piscinibacterium</taxon>
    </lineage>
</organism>
<evidence type="ECO:0000313" key="2">
    <source>
        <dbReference type="EMBL" id="MFC3147520.1"/>
    </source>
</evidence>
<sequence length="247" mass="28230">MKKYETKLELDPSLLEAHSSSAEHEEAAVLDGPGVEQFVACDTASTAALAFWEEIVADLEQIRPRLRRAFEMDSDLNIRNLRLLKPKLVVRHMRMRNTEVVHQLLISAELRAEQRVNTTRPARTAERLRRRLLDASIEFREEAYRGKNPGDDIRFGFEFDSVIPCGIRLSFDYLSAQVDYRIQNIEVPGLRVGTWPADFVTERLMEELARWMLDQPHGLDVSKLGGPDEDSTELDPSGARATRKFGH</sequence>
<comment type="caution">
    <text evidence="2">The sequence shown here is derived from an EMBL/GenBank/DDBJ whole genome shotgun (WGS) entry which is preliminary data.</text>
</comment>
<feature type="region of interest" description="Disordered" evidence="1">
    <location>
        <begin position="221"/>
        <end position="247"/>
    </location>
</feature>
<keyword evidence="3" id="KW-1185">Reference proteome</keyword>
<name>A0ABV7H4X7_9BURK</name>